<protein>
    <submittedName>
        <fullName evidence="2">VOC family protein</fullName>
    </submittedName>
</protein>
<comment type="caution">
    <text evidence="2">The sequence shown here is derived from an EMBL/GenBank/DDBJ whole genome shotgun (WGS) entry which is preliminary data.</text>
</comment>
<gene>
    <name evidence="2" type="ORF">ACFFF6_09395</name>
</gene>
<dbReference type="Pfam" id="PF00903">
    <property type="entry name" value="Glyoxalase"/>
    <property type="match status" value="1"/>
</dbReference>
<dbReference type="InterPro" id="IPR037523">
    <property type="entry name" value="VOC_core"/>
</dbReference>
<sequence>MPTPNLFMTYVRDTAASTDFYRELLEVEPVFTSPRYVAFDLGGDALFALWSGAVEDGLDAAPRPATPRTSEVGIMVDGGAAEVDRMFARWSERAAAVVQAPHDAVFGRTFVIADPDGNLLRVSPRD</sequence>
<dbReference type="InterPro" id="IPR026275">
    <property type="entry name" value="Glyoxalase/dOase/EhpR"/>
</dbReference>
<dbReference type="InterPro" id="IPR029068">
    <property type="entry name" value="Glyas_Bleomycin-R_OHBP_Dase"/>
</dbReference>
<feature type="domain" description="VOC" evidence="1">
    <location>
        <begin position="3"/>
        <end position="125"/>
    </location>
</feature>
<dbReference type="SUPFAM" id="SSF54593">
    <property type="entry name" value="Glyoxalase/Bleomycin resistance protein/Dihydroxybiphenyl dioxygenase"/>
    <property type="match status" value="1"/>
</dbReference>
<dbReference type="Proteomes" id="UP001589793">
    <property type="component" value="Unassembled WGS sequence"/>
</dbReference>
<evidence type="ECO:0000313" key="2">
    <source>
        <dbReference type="EMBL" id="MFC0674169.1"/>
    </source>
</evidence>
<reference evidence="2 3" key="1">
    <citation type="submission" date="2024-09" db="EMBL/GenBank/DDBJ databases">
        <authorList>
            <person name="Sun Q."/>
            <person name="Mori K."/>
        </authorList>
    </citation>
    <scope>NUCLEOTIDE SEQUENCE [LARGE SCALE GENOMIC DNA]</scope>
    <source>
        <strain evidence="2 3">CICC 10874</strain>
    </source>
</reference>
<keyword evidence="3" id="KW-1185">Reference proteome</keyword>
<accession>A0ABV6RC56</accession>
<dbReference type="EMBL" id="JBHLSV010000009">
    <property type="protein sequence ID" value="MFC0674169.1"/>
    <property type="molecule type" value="Genomic_DNA"/>
</dbReference>
<dbReference type="PIRSF" id="PIRSF039020">
    <property type="entry name" value="EhpR"/>
    <property type="match status" value="1"/>
</dbReference>
<name>A0ABV6RC56_9MICO</name>
<dbReference type="Gene3D" id="3.30.720.110">
    <property type="match status" value="1"/>
</dbReference>
<evidence type="ECO:0000313" key="3">
    <source>
        <dbReference type="Proteomes" id="UP001589793"/>
    </source>
</evidence>
<dbReference type="RefSeq" id="WP_376980103.1">
    <property type="nucleotide sequence ID" value="NZ_JBHLSV010000009.1"/>
</dbReference>
<dbReference type="Gene3D" id="3.30.720.120">
    <property type="match status" value="1"/>
</dbReference>
<organism evidence="2 3">
    <name type="scientific">Brachybacterium hainanense</name>
    <dbReference type="NCBI Taxonomy" id="1541174"/>
    <lineage>
        <taxon>Bacteria</taxon>
        <taxon>Bacillati</taxon>
        <taxon>Actinomycetota</taxon>
        <taxon>Actinomycetes</taxon>
        <taxon>Micrococcales</taxon>
        <taxon>Dermabacteraceae</taxon>
        <taxon>Brachybacterium</taxon>
    </lineage>
</organism>
<dbReference type="InterPro" id="IPR004360">
    <property type="entry name" value="Glyas_Fos-R_dOase_dom"/>
</dbReference>
<proteinExistence type="predicted"/>
<dbReference type="PROSITE" id="PS51819">
    <property type="entry name" value="VOC"/>
    <property type="match status" value="1"/>
</dbReference>
<evidence type="ECO:0000259" key="1">
    <source>
        <dbReference type="PROSITE" id="PS51819"/>
    </source>
</evidence>